<dbReference type="KEGG" id="asem:NNL22_17095"/>
<keyword evidence="8 10" id="KW-0472">Membrane</keyword>
<evidence type="ECO:0000256" key="4">
    <source>
        <dbReference type="ARBA" id="ARBA00022475"/>
    </source>
</evidence>
<protein>
    <recommendedName>
        <fullName evidence="11">HemY N-terminal domain-containing protein</fullName>
    </recommendedName>
</protein>
<name>A0A9E8HHE4_9ALTE</name>
<dbReference type="SUPFAM" id="SSF48452">
    <property type="entry name" value="TPR-like"/>
    <property type="match status" value="1"/>
</dbReference>
<evidence type="ECO:0000256" key="3">
    <source>
        <dbReference type="ARBA" id="ARBA00004744"/>
    </source>
</evidence>
<keyword evidence="9" id="KW-0627">Porphyrin biosynthesis</keyword>
<dbReference type="Gene3D" id="1.25.40.10">
    <property type="entry name" value="Tetratricopeptide repeat domain"/>
    <property type="match status" value="2"/>
</dbReference>
<sequence length="412" mass="46913">MRKLFLLTLIMLTLSVALTMMISIDAGYVRISWGNYLLETSVWIALAAIVLLVAALSIVSRSWRGIKSSTGGVSNWFSSTSSQRARKKTTRGLLELAEGNWKRAQKHLATAAPKAETPLINYLAAAQAAFEQGNEKDTEMLLRKAYESTPGSDLAVGITQAQLQLGSNQFEQCLATLLRLRKQAPQHPFILKLLKNVYLRLEDWHQLSLLIPELRRQRIAETHELDLLERETWVNLLAHTADEIRRQSGSSQNIEQLNQHWDRLPGSMRRDETIIHAYAEHLSNLGQQAQAETLLRKVLRNHWSDMLIDLYGKVCGNSPEEQLLTAENWLKERPNNETLLLALGRLSLRNQLWGKAKEYFQASHRIKKTPQTYGELCRLSAHLEEHQQSSEYFVQGIMDLVGLPELPQPTKR</sequence>
<evidence type="ECO:0000313" key="12">
    <source>
        <dbReference type="EMBL" id="UZW74715.1"/>
    </source>
</evidence>
<accession>A0A9E8HHE4</accession>
<comment type="subcellular location">
    <subcellularLocation>
        <location evidence="2">Cell inner membrane</location>
        <topology evidence="2">Multi-pass membrane protein</topology>
    </subcellularLocation>
</comment>
<keyword evidence="13" id="KW-1185">Reference proteome</keyword>
<dbReference type="Pfam" id="PF07219">
    <property type="entry name" value="HemY_N"/>
    <property type="match status" value="1"/>
</dbReference>
<dbReference type="GO" id="GO:0005886">
    <property type="term" value="C:plasma membrane"/>
    <property type="evidence" value="ECO:0007669"/>
    <property type="project" value="UniProtKB-SubCell"/>
</dbReference>
<evidence type="ECO:0000256" key="8">
    <source>
        <dbReference type="ARBA" id="ARBA00023136"/>
    </source>
</evidence>
<proteinExistence type="predicted"/>
<dbReference type="Proteomes" id="UP001164472">
    <property type="component" value="Chromosome"/>
</dbReference>
<dbReference type="InterPro" id="IPR010817">
    <property type="entry name" value="HemY_N"/>
</dbReference>
<keyword evidence="4" id="KW-1003">Cell membrane</keyword>
<organism evidence="12 13">
    <name type="scientific">Alkalimarinus sediminis</name>
    <dbReference type="NCBI Taxonomy" id="1632866"/>
    <lineage>
        <taxon>Bacteria</taxon>
        <taxon>Pseudomonadati</taxon>
        <taxon>Pseudomonadota</taxon>
        <taxon>Gammaproteobacteria</taxon>
        <taxon>Alteromonadales</taxon>
        <taxon>Alteromonadaceae</taxon>
        <taxon>Alkalimarinus</taxon>
    </lineage>
</organism>
<evidence type="ECO:0000256" key="7">
    <source>
        <dbReference type="ARBA" id="ARBA00022989"/>
    </source>
</evidence>
<dbReference type="RefSeq" id="WP_251810142.1">
    <property type="nucleotide sequence ID" value="NZ_CP101527.1"/>
</dbReference>
<dbReference type="GO" id="GO:0042168">
    <property type="term" value="P:heme metabolic process"/>
    <property type="evidence" value="ECO:0007669"/>
    <property type="project" value="InterPro"/>
</dbReference>
<evidence type="ECO:0000313" key="13">
    <source>
        <dbReference type="Proteomes" id="UP001164472"/>
    </source>
</evidence>
<dbReference type="InterPro" id="IPR011990">
    <property type="entry name" value="TPR-like_helical_dom_sf"/>
</dbReference>
<feature type="transmembrane region" description="Helical" evidence="10">
    <location>
        <begin position="41"/>
        <end position="59"/>
    </location>
</feature>
<keyword evidence="5" id="KW-0997">Cell inner membrane</keyword>
<evidence type="ECO:0000259" key="11">
    <source>
        <dbReference type="Pfam" id="PF07219"/>
    </source>
</evidence>
<evidence type="ECO:0000256" key="5">
    <source>
        <dbReference type="ARBA" id="ARBA00022519"/>
    </source>
</evidence>
<dbReference type="NCBIfam" id="TIGR00540">
    <property type="entry name" value="TPR_hemY_coli"/>
    <property type="match status" value="1"/>
</dbReference>
<evidence type="ECO:0000256" key="1">
    <source>
        <dbReference type="ARBA" id="ARBA00002962"/>
    </source>
</evidence>
<evidence type="ECO:0000256" key="2">
    <source>
        <dbReference type="ARBA" id="ARBA00004429"/>
    </source>
</evidence>
<comment type="function">
    <text evidence="1">Involved in a late step of protoheme IX synthesis.</text>
</comment>
<gene>
    <name evidence="12" type="ORF">NNL22_17095</name>
</gene>
<dbReference type="InterPro" id="IPR005254">
    <property type="entry name" value="Heme_biosyn_assoc_TPR_pro"/>
</dbReference>
<evidence type="ECO:0000256" key="9">
    <source>
        <dbReference type="ARBA" id="ARBA00023244"/>
    </source>
</evidence>
<dbReference type="AlphaFoldDB" id="A0A9E8HHE4"/>
<evidence type="ECO:0000256" key="6">
    <source>
        <dbReference type="ARBA" id="ARBA00022692"/>
    </source>
</evidence>
<comment type="pathway">
    <text evidence="3">Porphyrin-containing compound metabolism; protoheme biosynthesis.</text>
</comment>
<evidence type="ECO:0000256" key="10">
    <source>
        <dbReference type="SAM" id="Phobius"/>
    </source>
</evidence>
<reference evidence="12" key="1">
    <citation type="submission" date="2022-07" db="EMBL/GenBank/DDBJ databases">
        <title>Alkalimarinus sp. nov., isolated from gut of a Alitta virens.</title>
        <authorList>
            <person name="Yang A.I."/>
            <person name="Shin N.-R."/>
        </authorList>
    </citation>
    <scope>NUCLEOTIDE SEQUENCE</scope>
    <source>
        <strain evidence="12">FA028</strain>
    </source>
</reference>
<feature type="domain" description="HemY N-terminal" evidence="11">
    <location>
        <begin position="27"/>
        <end position="133"/>
    </location>
</feature>
<dbReference type="EMBL" id="CP101527">
    <property type="protein sequence ID" value="UZW74715.1"/>
    <property type="molecule type" value="Genomic_DNA"/>
</dbReference>
<keyword evidence="6 10" id="KW-0812">Transmembrane</keyword>
<dbReference type="GO" id="GO:0006779">
    <property type="term" value="P:porphyrin-containing compound biosynthetic process"/>
    <property type="evidence" value="ECO:0007669"/>
    <property type="project" value="UniProtKB-KW"/>
</dbReference>
<keyword evidence="7 10" id="KW-1133">Transmembrane helix</keyword>